<evidence type="ECO:0000313" key="7">
    <source>
        <dbReference type="EMBL" id="KZN03849.1"/>
    </source>
</evidence>
<keyword evidence="5" id="KW-0812">Transmembrane</keyword>
<reference evidence="7" key="1">
    <citation type="journal article" date="2016" name="Nat. Genet.">
        <title>A high-quality carrot genome assembly provides new insights into carotenoid accumulation and asterid genome evolution.</title>
        <authorList>
            <person name="Iorizzo M."/>
            <person name="Ellison S."/>
            <person name="Senalik D."/>
            <person name="Zeng P."/>
            <person name="Satapoomin P."/>
            <person name="Huang J."/>
            <person name="Bowman M."/>
            <person name="Iovene M."/>
            <person name="Sanseverino W."/>
            <person name="Cavagnaro P."/>
            <person name="Yildiz M."/>
            <person name="Macko-Podgorni A."/>
            <person name="Moranska E."/>
            <person name="Grzebelus E."/>
            <person name="Grzebelus D."/>
            <person name="Ashrafi H."/>
            <person name="Zheng Z."/>
            <person name="Cheng S."/>
            <person name="Spooner D."/>
            <person name="Van Deynze A."/>
            <person name="Simon P."/>
        </authorList>
    </citation>
    <scope>NUCLEOTIDE SEQUENCE [LARGE SCALE GENOMIC DNA]</scope>
    <source>
        <tissue evidence="7">Leaf</tissue>
    </source>
</reference>
<dbReference type="PANTHER" id="PTHR33248">
    <property type="entry name" value="ZINC ION-BINDING PROTEIN"/>
    <property type="match status" value="1"/>
</dbReference>
<dbReference type="Gramene" id="KZN03849">
    <property type="protein sequence ID" value="KZN03849"/>
    <property type="gene ID" value="DCAR_012605"/>
</dbReference>
<proteinExistence type="predicted"/>
<keyword evidence="5" id="KW-0472">Membrane</keyword>
<feature type="transmembrane region" description="Helical" evidence="5">
    <location>
        <begin position="126"/>
        <end position="148"/>
    </location>
</feature>
<evidence type="ECO:0000256" key="2">
    <source>
        <dbReference type="ARBA" id="ARBA00022771"/>
    </source>
</evidence>
<feature type="domain" description="GRF-type" evidence="6">
    <location>
        <begin position="5"/>
        <end position="43"/>
    </location>
</feature>
<sequence>MNQQCMCGSWAVEKTSWTEYNPGRRFLTCVNGRCNFFKWVEPEFDARSKSVINGLIRRLKNKDDECFAEMIKAKDEYKDFYSEELSEAQKQARNWKILAVLLLLYIFLCWFPSAGAGYIFAGAGLIFSGAGLIFSGDGLFFSGASLGVGSTNSTSKSL</sequence>
<keyword evidence="5" id="KW-1133">Transmembrane helix</keyword>
<comment type="caution">
    <text evidence="7">The sequence shown here is derived from an EMBL/GenBank/DDBJ whole genome shotgun (WGS) entry which is preliminary data.</text>
</comment>
<evidence type="ECO:0000256" key="4">
    <source>
        <dbReference type="PROSITE-ProRule" id="PRU01343"/>
    </source>
</evidence>
<dbReference type="InterPro" id="IPR010666">
    <property type="entry name" value="Znf_GRF"/>
</dbReference>
<dbReference type="Pfam" id="PF06839">
    <property type="entry name" value="Zn_ribbon_GRF"/>
    <property type="match status" value="1"/>
</dbReference>
<organism evidence="7">
    <name type="scientific">Daucus carota subsp. sativus</name>
    <name type="common">Carrot</name>
    <dbReference type="NCBI Taxonomy" id="79200"/>
    <lineage>
        <taxon>Eukaryota</taxon>
        <taxon>Viridiplantae</taxon>
        <taxon>Streptophyta</taxon>
        <taxon>Embryophyta</taxon>
        <taxon>Tracheophyta</taxon>
        <taxon>Spermatophyta</taxon>
        <taxon>Magnoliopsida</taxon>
        <taxon>eudicotyledons</taxon>
        <taxon>Gunneridae</taxon>
        <taxon>Pentapetalae</taxon>
        <taxon>asterids</taxon>
        <taxon>campanulids</taxon>
        <taxon>Apiales</taxon>
        <taxon>Apiaceae</taxon>
        <taxon>Apioideae</taxon>
        <taxon>Scandiceae</taxon>
        <taxon>Daucinae</taxon>
        <taxon>Daucus</taxon>
        <taxon>Daucus sect. Daucus</taxon>
    </lineage>
</organism>
<keyword evidence="2 4" id="KW-0863">Zinc-finger</keyword>
<dbReference type="GO" id="GO:0008270">
    <property type="term" value="F:zinc ion binding"/>
    <property type="evidence" value="ECO:0007669"/>
    <property type="project" value="UniProtKB-KW"/>
</dbReference>
<name>A0A169WG44_DAUCS</name>
<protein>
    <recommendedName>
        <fullName evidence="6">GRF-type domain-containing protein</fullName>
    </recommendedName>
</protein>
<accession>A0A169WG44</accession>
<evidence type="ECO:0000256" key="5">
    <source>
        <dbReference type="SAM" id="Phobius"/>
    </source>
</evidence>
<keyword evidence="3" id="KW-0862">Zinc</keyword>
<keyword evidence="1" id="KW-0479">Metal-binding</keyword>
<evidence type="ECO:0000259" key="6">
    <source>
        <dbReference type="PROSITE" id="PS51999"/>
    </source>
</evidence>
<evidence type="ECO:0000256" key="1">
    <source>
        <dbReference type="ARBA" id="ARBA00022723"/>
    </source>
</evidence>
<dbReference type="PROSITE" id="PS51999">
    <property type="entry name" value="ZF_GRF"/>
    <property type="match status" value="1"/>
</dbReference>
<dbReference type="AlphaFoldDB" id="A0A169WG44"/>
<dbReference type="EMBL" id="LNRQ01000003">
    <property type="protein sequence ID" value="KZN03849.1"/>
    <property type="molecule type" value="Genomic_DNA"/>
</dbReference>
<gene>
    <name evidence="7" type="ORF">DCAR_012605</name>
</gene>
<evidence type="ECO:0000256" key="3">
    <source>
        <dbReference type="ARBA" id="ARBA00022833"/>
    </source>
</evidence>
<feature type="transmembrane region" description="Helical" evidence="5">
    <location>
        <begin position="97"/>
        <end position="120"/>
    </location>
</feature>